<proteinExistence type="inferred from homology"/>
<keyword evidence="3 4" id="KW-0786">Thiamine pyrophosphate</keyword>
<dbReference type="GO" id="GO:0009083">
    <property type="term" value="P:branched-chain amino acid catabolic process"/>
    <property type="evidence" value="ECO:0007669"/>
    <property type="project" value="TreeGrafter"/>
</dbReference>
<evidence type="ECO:0000259" key="7">
    <source>
        <dbReference type="Pfam" id="PF12573"/>
    </source>
</evidence>
<name>A0A1G9MZ23_9PROT</name>
<dbReference type="PANTHER" id="PTHR43380">
    <property type="entry name" value="2-OXOISOVALERATE DEHYDROGENASE SUBUNIT ALPHA, MITOCHONDRIAL"/>
    <property type="match status" value="1"/>
</dbReference>
<protein>
    <recommendedName>
        <fullName evidence="4">2-oxoisovalerate dehydrogenase subunit alpha</fullName>
        <ecNumber evidence="4">1.2.4.4</ecNumber>
    </recommendedName>
    <alternativeName>
        <fullName evidence="4">Branched-chain alpha-keto acid dehydrogenase E1 component alpha chain</fullName>
    </alternativeName>
</protein>
<dbReference type="Pfam" id="PF00676">
    <property type="entry name" value="E1_dh"/>
    <property type="match status" value="1"/>
</dbReference>
<reference evidence="8 9" key="1">
    <citation type="submission" date="2016-10" db="EMBL/GenBank/DDBJ databases">
        <authorList>
            <person name="de Groot N.N."/>
        </authorList>
    </citation>
    <scope>NUCLEOTIDE SEQUENCE [LARGE SCALE GENOMIC DNA]</scope>
    <source>
        <strain evidence="8 9">DSM 16077</strain>
    </source>
</reference>
<gene>
    <name evidence="8" type="ORF">SAMN04488568_102148</name>
</gene>
<evidence type="ECO:0000256" key="1">
    <source>
        <dbReference type="ARBA" id="ARBA00001964"/>
    </source>
</evidence>
<keyword evidence="2 4" id="KW-0560">Oxidoreductase</keyword>
<dbReference type="SUPFAM" id="SSF52518">
    <property type="entry name" value="Thiamin diphosphate-binding fold (THDP-binding)"/>
    <property type="match status" value="1"/>
</dbReference>
<accession>A0A1G9MZ23</accession>
<evidence type="ECO:0000313" key="9">
    <source>
        <dbReference type="Proteomes" id="UP000199759"/>
    </source>
</evidence>
<dbReference type="Proteomes" id="UP000199759">
    <property type="component" value="Unassembled WGS sequence"/>
</dbReference>
<dbReference type="InterPro" id="IPR029061">
    <property type="entry name" value="THDP-binding"/>
</dbReference>
<dbReference type="Pfam" id="PF12573">
    <property type="entry name" value="OxoDH_E1alpha_N"/>
    <property type="match status" value="1"/>
</dbReference>
<comment type="cofactor">
    <cofactor evidence="1 4">
        <name>thiamine diphosphate</name>
        <dbReference type="ChEBI" id="CHEBI:58937"/>
    </cofactor>
</comment>
<dbReference type="InterPro" id="IPR050771">
    <property type="entry name" value="Alpha-ketoacid_DH_E1_comp"/>
</dbReference>
<feature type="domain" description="2-oxoisovalerate dehydrogenase E1 alpha subunit N-terminal" evidence="7">
    <location>
        <begin position="6"/>
        <end position="43"/>
    </location>
</feature>
<dbReference type="AlphaFoldDB" id="A0A1G9MZ23"/>
<dbReference type="InterPro" id="IPR001017">
    <property type="entry name" value="DH_E1"/>
</dbReference>
<feature type="domain" description="Dehydrogenase E1 component" evidence="6">
    <location>
        <begin position="81"/>
        <end position="374"/>
    </location>
</feature>
<dbReference type="InterPro" id="IPR022593">
    <property type="entry name" value="Oxoisoval_DH_suAlpha_N_dom"/>
</dbReference>
<evidence type="ECO:0000256" key="5">
    <source>
        <dbReference type="SAM" id="MobiDB-lite"/>
    </source>
</evidence>
<dbReference type="STRING" id="144026.SAMN04488568_102148"/>
<evidence type="ECO:0000256" key="3">
    <source>
        <dbReference type="ARBA" id="ARBA00023052"/>
    </source>
</evidence>
<evidence type="ECO:0000313" key="8">
    <source>
        <dbReference type="EMBL" id="SDL79137.1"/>
    </source>
</evidence>
<sequence>MAHTDPRFHVPAPHVRPGDTPDFSHIEIPPAGTARRPDVSIAGSETLDLALGLVRVLDHNHQAVGEWDPKLEPEIMREGLRHMVLTRVYDERMQKLQRQGKMSFYMKSMGEEAVAVAAAMALEKTDMVFPSYRQQGILFARGRDIVDMMCHCISNSRDNLKGRQLPVHYTWAEGDFFSISGNLTTQFPQAVGYAMACQFKGESRITASWIGDGSSAEGDFHGALVLASTYRAPVILNIVNNQWAISTFQGMAAGASETFALKGIGYGLASLRIDGNDFLAVYAATKWAAERARAGHGATVIESYTYRADAHSTSDDPSGYRPKGEADAWPLGDPVERLKNHLIGLGEWDEERHAALEKELDQLVIASYKEAETFGTLHDGPLSPVQTMFEDVYAEPDWRLRRQRRDLGV</sequence>
<evidence type="ECO:0000256" key="2">
    <source>
        <dbReference type="ARBA" id="ARBA00023002"/>
    </source>
</evidence>
<dbReference type="OrthoDB" id="9766715at2"/>
<comment type="similarity">
    <text evidence="4">Belongs to the BCKDHA family.</text>
</comment>
<dbReference type="RefSeq" id="WP_091766268.1">
    <property type="nucleotide sequence ID" value="NZ_FNHG01000002.1"/>
</dbReference>
<feature type="compositionally biased region" description="Basic and acidic residues" evidence="5">
    <location>
        <begin position="16"/>
        <end position="25"/>
    </location>
</feature>
<comment type="catalytic activity">
    <reaction evidence="4">
        <text>N(6)-[(R)-lipoyl]-L-lysyl-[protein] + 3-methyl-2-oxobutanoate + H(+) = N(6)-[(R)-S(8)-2-methylpropanoyldihydrolipoyl]-L-lysyl-[protein] + CO2</text>
        <dbReference type="Rhea" id="RHEA:13457"/>
        <dbReference type="Rhea" id="RHEA-COMP:10474"/>
        <dbReference type="Rhea" id="RHEA-COMP:10497"/>
        <dbReference type="ChEBI" id="CHEBI:11851"/>
        <dbReference type="ChEBI" id="CHEBI:15378"/>
        <dbReference type="ChEBI" id="CHEBI:16526"/>
        <dbReference type="ChEBI" id="CHEBI:83099"/>
        <dbReference type="ChEBI" id="CHEBI:83142"/>
        <dbReference type="EC" id="1.2.4.4"/>
    </reaction>
</comment>
<keyword evidence="9" id="KW-1185">Reference proteome</keyword>
<comment type="function">
    <text evidence="4">The branched-chain alpha-keto dehydrogenase complex catalyzes the overall conversion of alpha-keto acids to acyl-CoA and CO(2). It contains multiple copies of three enzymatic components: branched-chain alpha-keto acid decarboxylase (E1), lipoamide acyltransferase (E2) and lipoamide dehydrogenase (E3).</text>
</comment>
<dbReference type="EC" id="1.2.4.4" evidence="4"/>
<dbReference type="CDD" id="cd02000">
    <property type="entry name" value="TPP_E1_PDC_ADC_BCADC"/>
    <property type="match status" value="1"/>
</dbReference>
<organism evidence="8 9">
    <name type="scientific">Maricaulis salignorans</name>
    <dbReference type="NCBI Taxonomy" id="144026"/>
    <lineage>
        <taxon>Bacteria</taxon>
        <taxon>Pseudomonadati</taxon>
        <taxon>Pseudomonadota</taxon>
        <taxon>Alphaproteobacteria</taxon>
        <taxon>Maricaulales</taxon>
        <taxon>Maricaulaceae</taxon>
        <taxon>Maricaulis</taxon>
    </lineage>
</organism>
<dbReference type="PANTHER" id="PTHR43380:SF1">
    <property type="entry name" value="2-OXOISOVALERATE DEHYDROGENASE SUBUNIT ALPHA, MITOCHONDRIAL"/>
    <property type="match status" value="1"/>
</dbReference>
<dbReference type="Gene3D" id="3.40.50.970">
    <property type="match status" value="1"/>
</dbReference>
<evidence type="ECO:0000256" key="4">
    <source>
        <dbReference type="RuleBase" id="RU365014"/>
    </source>
</evidence>
<evidence type="ECO:0000259" key="6">
    <source>
        <dbReference type="Pfam" id="PF00676"/>
    </source>
</evidence>
<feature type="region of interest" description="Disordered" evidence="5">
    <location>
        <begin position="1"/>
        <end position="38"/>
    </location>
</feature>
<dbReference type="GO" id="GO:0003863">
    <property type="term" value="F:branched-chain 2-oxo acid dehydrogenase activity"/>
    <property type="evidence" value="ECO:0007669"/>
    <property type="project" value="UniProtKB-EC"/>
</dbReference>
<dbReference type="EMBL" id="FNHG01000002">
    <property type="protein sequence ID" value="SDL79137.1"/>
    <property type="molecule type" value="Genomic_DNA"/>
</dbReference>